<dbReference type="AlphaFoldDB" id="A0A2T2NSN6"/>
<evidence type="ECO:0000313" key="1">
    <source>
        <dbReference type="EMBL" id="PSN68452.1"/>
    </source>
</evidence>
<sequence length="184" mass="20473">MPMPGRRPQSNWTLGLDLHPVLQWCFAAALAPLPHWPRLSSRGPWLRPTAASCCRRRRRPRTRPLRLPLSPPRALRRYTALRVFASLRLRVSASSSCGCRTEPSGPWGHGGQRRLAQPAAHSPIGTLVERGDVCQVFPVGRSRSSRRATTGPFFRSCAVAPCEANTWLCPGGRVVFRTGGHRWP</sequence>
<reference evidence="1 2" key="1">
    <citation type="journal article" date="2018" name="Front. Microbiol.">
        <title>Genome-Wide Analysis of Corynespora cassiicola Leaf Fall Disease Putative Effectors.</title>
        <authorList>
            <person name="Lopez D."/>
            <person name="Ribeiro S."/>
            <person name="Label P."/>
            <person name="Fumanal B."/>
            <person name="Venisse J.S."/>
            <person name="Kohler A."/>
            <person name="de Oliveira R.R."/>
            <person name="Labutti K."/>
            <person name="Lipzen A."/>
            <person name="Lail K."/>
            <person name="Bauer D."/>
            <person name="Ohm R.A."/>
            <person name="Barry K.W."/>
            <person name="Spatafora J."/>
            <person name="Grigoriev I.V."/>
            <person name="Martin F.M."/>
            <person name="Pujade-Renaud V."/>
        </authorList>
    </citation>
    <scope>NUCLEOTIDE SEQUENCE [LARGE SCALE GENOMIC DNA]</scope>
    <source>
        <strain evidence="1 2">Philippines</strain>
    </source>
</reference>
<proteinExistence type="predicted"/>
<organism evidence="1 2">
    <name type="scientific">Corynespora cassiicola Philippines</name>
    <dbReference type="NCBI Taxonomy" id="1448308"/>
    <lineage>
        <taxon>Eukaryota</taxon>
        <taxon>Fungi</taxon>
        <taxon>Dikarya</taxon>
        <taxon>Ascomycota</taxon>
        <taxon>Pezizomycotina</taxon>
        <taxon>Dothideomycetes</taxon>
        <taxon>Pleosporomycetidae</taxon>
        <taxon>Pleosporales</taxon>
        <taxon>Corynesporascaceae</taxon>
        <taxon>Corynespora</taxon>
    </lineage>
</organism>
<accession>A0A2T2NSN6</accession>
<dbReference type="Proteomes" id="UP000240883">
    <property type="component" value="Unassembled WGS sequence"/>
</dbReference>
<keyword evidence="2" id="KW-1185">Reference proteome</keyword>
<evidence type="ECO:0000313" key="2">
    <source>
        <dbReference type="Proteomes" id="UP000240883"/>
    </source>
</evidence>
<protein>
    <submittedName>
        <fullName evidence="1">Uncharacterized protein</fullName>
    </submittedName>
</protein>
<gene>
    <name evidence="1" type="ORF">BS50DRAFT_365645</name>
</gene>
<dbReference type="EMBL" id="KZ678134">
    <property type="protein sequence ID" value="PSN68452.1"/>
    <property type="molecule type" value="Genomic_DNA"/>
</dbReference>
<name>A0A2T2NSN6_CORCC</name>